<dbReference type="AlphaFoldDB" id="A0A0M3IWC3"/>
<keyword evidence="1" id="KW-1185">Reference proteome</keyword>
<proteinExistence type="predicted"/>
<dbReference type="WBParaSite" id="ALUE_0002305101-mRNA-1">
    <property type="protein sequence ID" value="ALUE_0002305101-mRNA-1"/>
    <property type="gene ID" value="ALUE_0002305101"/>
</dbReference>
<sequence length="44" mass="5359">MLSSILENLIIRIMHILLNIRKLIVFDFTLYFIELHQIDNFLIK</sequence>
<reference evidence="2" key="1">
    <citation type="submission" date="2017-02" db="UniProtKB">
        <authorList>
            <consortium name="WormBaseParasite"/>
        </authorList>
    </citation>
    <scope>IDENTIFICATION</scope>
</reference>
<name>A0A0M3IWC3_ASCLU</name>
<dbReference type="Proteomes" id="UP000036681">
    <property type="component" value="Unplaced"/>
</dbReference>
<accession>A0A0M3IWC3</accession>
<evidence type="ECO:0000313" key="2">
    <source>
        <dbReference type="WBParaSite" id="ALUE_0002305101-mRNA-1"/>
    </source>
</evidence>
<evidence type="ECO:0000313" key="1">
    <source>
        <dbReference type="Proteomes" id="UP000036681"/>
    </source>
</evidence>
<organism evidence="1 2">
    <name type="scientific">Ascaris lumbricoides</name>
    <name type="common">Giant roundworm</name>
    <dbReference type="NCBI Taxonomy" id="6252"/>
    <lineage>
        <taxon>Eukaryota</taxon>
        <taxon>Metazoa</taxon>
        <taxon>Ecdysozoa</taxon>
        <taxon>Nematoda</taxon>
        <taxon>Chromadorea</taxon>
        <taxon>Rhabditida</taxon>
        <taxon>Spirurina</taxon>
        <taxon>Ascaridomorpha</taxon>
        <taxon>Ascaridoidea</taxon>
        <taxon>Ascarididae</taxon>
        <taxon>Ascaris</taxon>
    </lineage>
</organism>
<protein>
    <submittedName>
        <fullName evidence="2">Uncharacterized protein</fullName>
    </submittedName>
</protein>